<name>A0AAU9S826_THLAR</name>
<evidence type="ECO:0000313" key="2">
    <source>
        <dbReference type="EMBL" id="CAH2061587.1"/>
    </source>
</evidence>
<dbReference type="Proteomes" id="UP000836841">
    <property type="component" value="Chromosome 4"/>
</dbReference>
<feature type="transmembrane region" description="Helical" evidence="1">
    <location>
        <begin position="59"/>
        <end position="77"/>
    </location>
</feature>
<organism evidence="2 3">
    <name type="scientific">Thlaspi arvense</name>
    <name type="common">Field penny-cress</name>
    <dbReference type="NCBI Taxonomy" id="13288"/>
    <lineage>
        <taxon>Eukaryota</taxon>
        <taxon>Viridiplantae</taxon>
        <taxon>Streptophyta</taxon>
        <taxon>Embryophyta</taxon>
        <taxon>Tracheophyta</taxon>
        <taxon>Spermatophyta</taxon>
        <taxon>Magnoliopsida</taxon>
        <taxon>eudicotyledons</taxon>
        <taxon>Gunneridae</taxon>
        <taxon>Pentapetalae</taxon>
        <taxon>rosids</taxon>
        <taxon>malvids</taxon>
        <taxon>Brassicales</taxon>
        <taxon>Brassicaceae</taxon>
        <taxon>Thlaspideae</taxon>
        <taxon>Thlaspi</taxon>
    </lineage>
</organism>
<reference evidence="2 3" key="1">
    <citation type="submission" date="2022-03" db="EMBL/GenBank/DDBJ databases">
        <authorList>
            <person name="Nunn A."/>
            <person name="Chopra R."/>
            <person name="Nunn A."/>
            <person name="Contreras Garrido A."/>
        </authorList>
    </citation>
    <scope>NUCLEOTIDE SEQUENCE [LARGE SCALE GENOMIC DNA]</scope>
</reference>
<sequence>MEFMIFTCDLTVVHLRSKPGASIFTRARAIWMSRDITTKDNSHISKIWKYHIMEIFHCWILLLAVFFLPLSLILFLWRLIFYRKLAKAPDDLSTVASSSSVESHRLYINRLHIIPSENTFDCVKTLLVVLYAKIGKNVIIVNKGASFFLHFFSLCSLTDVQEAYRPEEGFYTRSEITVIIEKASIRDGTVI</sequence>
<dbReference type="AlphaFoldDB" id="A0AAU9S826"/>
<keyword evidence="1" id="KW-1133">Transmembrane helix</keyword>
<proteinExistence type="predicted"/>
<accession>A0AAU9S826</accession>
<gene>
    <name evidence="2" type="ORF">TAV2_LOCUS13644</name>
</gene>
<keyword evidence="3" id="KW-1185">Reference proteome</keyword>
<evidence type="ECO:0000256" key="1">
    <source>
        <dbReference type="SAM" id="Phobius"/>
    </source>
</evidence>
<keyword evidence="1" id="KW-0472">Membrane</keyword>
<evidence type="ECO:0000313" key="3">
    <source>
        <dbReference type="Proteomes" id="UP000836841"/>
    </source>
</evidence>
<protein>
    <submittedName>
        <fullName evidence="2">Uncharacterized protein</fullName>
    </submittedName>
</protein>
<keyword evidence="1" id="KW-0812">Transmembrane</keyword>
<dbReference type="EMBL" id="OU466860">
    <property type="protein sequence ID" value="CAH2061587.1"/>
    <property type="molecule type" value="Genomic_DNA"/>
</dbReference>